<dbReference type="EC" id="2.3.1.-" evidence="4"/>
<evidence type="ECO:0000313" key="4">
    <source>
        <dbReference type="EMBL" id="MFC4108067.1"/>
    </source>
</evidence>
<dbReference type="InterPro" id="IPR050832">
    <property type="entry name" value="Bact_Acetyltransf"/>
</dbReference>
<evidence type="ECO:0000256" key="1">
    <source>
        <dbReference type="ARBA" id="ARBA00022679"/>
    </source>
</evidence>
<gene>
    <name evidence="4" type="ORF">ACFOX0_19315</name>
</gene>
<keyword evidence="1 4" id="KW-0808">Transferase</keyword>
<proteinExistence type="predicted"/>
<dbReference type="Gene3D" id="3.40.630.30">
    <property type="match status" value="1"/>
</dbReference>
<name>A0ABV8KQ62_9ACTN</name>
<evidence type="ECO:0000256" key="2">
    <source>
        <dbReference type="ARBA" id="ARBA00023315"/>
    </source>
</evidence>
<dbReference type="Pfam" id="PF00583">
    <property type="entry name" value="Acetyltransf_1"/>
    <property type="match status" value="1"/>
</dbReference>
<dbReference type="GO" id="GO:0016746">
    <property type="term" value="F:acyltransferase activity"/>
    <property type="evidence" value="ECO:0007669"/>
    <property type="project" value="UniProtKB-KW"/>
</dbReference>
<dbReference type="CDD" id="cd04301">
    <property type="entry name" value="NAT_SF"/>
    <property type="match status" value="1"/>
</dbReference>
<evidence type="ECO:0000313" key="5">
    <source>
        <dbReference type="Proteomes" id="UP001595868"/>
    </source>
</evidence>
<keyword evidence="5" id="KW-1185">Reference proteome</keyword>
<feature type="domain" description="N-acetyltransferase" evidence="3">
    <location>
        <begin position="13"/>
        <end position="180"/>
    </location>
</feature>
<evidence type="ECO:0000259" key="3">
    <source>
        <dbReference type="PROSITE" id="PS51186"/>
    </source>
</evidence>
<sequence>MSGAFGLRHYGADQAAAVVDQLVAGYLAAHADGSPFHTEDRYRRQLQGHLRVPGWTLVTAEVGDVLVGYVYGFPLPPTTRWWDGIQGPVPDGFTREDGHRTFALSELLVHPDWQGRGVARALHGELLGSRSEERATLLARPDNTVAQAAYRSWGYRKVAKLRPDWEHAPTFDVLVTGNLGG</sequence>
<accession>A0ABV8KQ62</accession>
<dbReference type="EMBL" id="JBHSBN010000013">
    <property type="protein sequence ID" value="MFC4108067.1"/>
    <property type="molecule type" value="Genomic_DNA"/>
</dbReference>
<dbReference type="Proteomes" id="UP001595868">
    <property type="component" value="Unassembled WGS sequence"/>
</dbReference>
<dbReference type="PANTHER" id="PTHR43877">
    <property type="entry name" value="AMINOALKYLPHOSPHONATE N-ACETYLTRANSFERASE-RELATED-RELATED"/>
    <property type="match status" value="1"/>
</dbReference>
<dbReference type="InterPro" id="IPR016181">
    <property type="entry name" value="Acyl_CoA_acyltransferase"/>
</dbReference>
<dbReference type="RefSeq" id="WP_377547822.1">
    <property type="nucleotide sequence ID" value="NZ_JBHSBN010000013.1"/>
</dbReference>
<comment type="caution">
    <text evidence="4">The sequence shown here is derived from an EMBL/GenBank/DDBJ whole genome shotgun (WGS) entry which is preliminary data.</text>
</comment>
<reference evidence="5" key="1">
    <citation type="journal article" date="2019" name="Int. J. Syst. Evol. Microbiol.">
        <title>The Global Catalogue of Microorganisms (GCM) 10K type strain sequencing project: providing services to taxonomists for standard genome sequencing and annotation.</title>
        <authorList>
            <consortium name="The Broad Institute Genomics Platform"/>
            <consortium name="The Broad Institute Genome Sequencing Center for Infectious Disease"/>
            <person name="Wu L."/>
            <person name="Ma J."/>
        </authorList>
    </citation>
    <scope>NUCLEOTIDE SEQUENCE [LARGE SCALE GENOMIC DNA]</scope>
    <source>
        <strain evidence="5">2902at01</strain>
    </source>
</reference>
<keyword evidence="2 4" id="KW-0012">Acyltransferase</keyword>
<organism evidence="4 5">
    <name type="scientific">Micromonospora zhanjiangensis</name>
    <dbReference type="NCBI Taxonomy" id="1522057"/>
    <lineage>
        <taxon>Bacteria</taxon>
        <taxon>Bacillati</taxon>
        <taxon>Actinomycetota</taxon>
        <taxon>Actinomycetes</taxon>
        <taxon>Micromonosporales</taxon>
        <taxon>Micromonosporaceae</taxon>
        <taxon>Micromonospora</taxon>
    </lineage>
</organism>
<protein>
    <submittedName>
        <fullName evidence="4">GNAT family N-acetyltransferase</fullName>
        <ecNumber evidence="4">2.3.1.-</ecNumber>
    </submittedName>
</protein>
<dbReference type="SUPFAM" id="SSF55729">
    <property type="entry name" value="Acyl-CoA N-acyltransferases (Nat)"/>
    <property type="match status" value="1"/>
</dbReference>
<dbReference type="InterPro" id="IPR000182">
    <property type="entry name" value="GNAT_dom"/>
</dbReference>
<dbReference type="PROSITE" id="PS51186">
    <property type="entry name" value="GNAT"/>
    <property type="match status" value="1"/>
</dbReference>